<feature type="transmembrane region" description="Helical" evidence="15">
    <location>
        <begin position="41"/>
        <end position="64"/>
    </location>
</feature>
<dbReference type="InterPro" id="IPR011527">
    <property type="entry name" value="ABC1_TM_dom"/>
</dbReference>
<evidence type="ECO:0000256" key="13">
    <source>
        <dbReference type="ARBA" id="ARBA00034018"/>
    </source>
</evidence>
<dbReference type="InterPro" id="IPR003593">
    <property type="entry name" value="AAA+_ATPase"/>
</dbReference>
<feature type="transmembrane region" description="Helical" evidence="15">
    <location>
        <begin position="832"/>
        <end position="849"/>
    </location>
</feature>
<feature type="transmembrane region" description="Helical" evidence="15">
    <location>
        <begin position="177"/>
        <end position="195"/>
    </location>
</feature>
<feature type="transmembrane region" description="Helical" evidence="15">
    <location>
        <begin position="734"/>
        <end position="756"/>
    </location>
</feature>
<keyword evidence="12" id="KW-0325">Glycoprotein</keyword>
<evidence type="ECO:0000259" key="17">
    <source>
        <dbReference type="PROSITE" id="PS50929"/>
    </source>
</evidence>
<dbReference type="GO" id="GO:0097254">
    <property type="term" value="P:renal tubular secretion"/>
    <property type="evidence" value="ECO:0007669"/>
    <property type="project" value="UniProtKB-ARBA"/>
</dbReference>
<dbReference type="Pfam" id="PF00005">
    <property type="entry name" value="ABC_tran"/>
    <property type="match status" value="2"/>
</dbReference>
<evidence type="ECO:0000256" key="11">
    <source>
        <dbReference type="ARBA" id="ARBA00023136"/>
    </source>
</evidence>
<dbReference type="PROSITE" id="PS50893">
    <property type="entry name" value="ABC_TRANSPORTER_2"/>
    <property type="match status" value="2"/>
</dbReference>
<dbReference type="RefSeq" id="XP_030753704.1">
    <property type="nucleotide sequence ID" value="XM_030897844.1"/>
</dbReference>
<feature type="domain" description="ABC transporter" evidence="16">
    <location>
        <begin position="386"/>
        <end position="622"/>
    </location>
</feature>
<keyword evidence="8" id="KW-0067">ATP-binding</keyword>
<comment type="catalytic activity">
    <reaction evidence="13">
        <text>ATP + H2O + xenobioticSide 1 = ADP + phosphate + xenobioticSide 2.</text>
        <dbReference type="EC" id="7.6.2.2"/>
    </reaction>
</comment>
<evidence type="ECO:0000256" key="8">
    <source>
        <dbReference type="ARBA" id="ARBA00022840"/>
    </source>
</evidence>
<evidence type="ECO:0000256" key="4">
    <source>
        <dbReference type="ARBA" id="ARBA00022448"/>
    </source>
</evidence>
<dbReference type="GO" id="GO:0017085">
    <property type="term" value="P:response to insecticide"/>
    <property type="evidence" value="ECO:0007669"/>
    <property type="project" value="UniProtKB-ARBA"/>
</dbReference>
<dbReference type="GO" id="GO:0005743">
    <property type="term" value="C:mitochondrial inner membrane"/>
    <property type="evidence" value="ECO:0007669"/>
    <property type="project" value="TreeGrafter"/>
</dbReference>
<evidence type="ECO:0000256" key="6">
    <source>
        <dbReference type="ARBA" id="ARBA00022737"/>
    </source>
</evidence>
<dbReference type="SMART" id="SM00382">
    <property type="entry name" value="AAA"/>
    <property type="match status" value="2"/>
</dbReference>
<feature type="transmembrane region" description="Helical" evidence="15">
    <location>
        <begin position="201"/>
        <end position="222"/>
    </location>
</feature>
<name>A0A6J2XSX7_SITOR</name>
<dbReference type="Gene3D" id="1.20.1560.10">
    <property type="entry name" value="ABC transporter type 1, transmembrane domain"/>
    <property type="match status" value="1"/>
</dbReference>
<evidence type="ECO:0000259" key="16">
    <source>
        <dbReference type="PROSITE" id="PS50893"/>
    </source>
</evidence>
<dbReference type="FunFam" id="3.40.50.300:FF:000205">
    <property type="entry name" value="ABC transporter B family member 4"/>
    <property type="match status" value="1"/>
</dbReference>
<keyword evidence="9" id="KW-1278">Translocase</keyword>
<evidence type="ECO:0000256" key="2">
    <source>
        <dbReference type="ARBA" id="ARBA00007577"/>
    </source>
</evidence>
<proteinExistence type="inferred from homology"/>
<keyword evidence="6" id="KW-0677">Repeat</keyword>
<evidence type="ECO:0000256" key="15">
    <source>
        <dbReference type="SAM" id="Phobius"/>
    </source>
</evidence>
<feature type="transmembrane region" description="Helical" evidence="15">
    <location>
        <begin position="325"/>
        <end position="347"/>
    </location>
</feature>
<feature type="transmembrane region" description="Helical" evidence="15">
    <location>
        <begin position="287"/>
        <end position="305"/>
    </location>
</feature>
<comment type="subcellular location">
    <subcellularLocation>
        <location evidence="1">Membrane</location>
        <topology evidence="1">Multi-pass membrane protein</topology>
    </subcellularLocation>
</comment>
<keyword evidence="5 15" id="KW-0812">Transmembrane</keyword>
<dbReference type="GO" id="GO:0090374">
    <property type="term" value="P:oligopeptide export from mitochondrion"/>
    <property type="evidence" value="ECO:0007669"/>
    <property type="project" value="TreeGrafter"/>
</dbReference>
<keyword evidence="11 15" id="KW-0472">Membrane</keyword>
<dbReference type="EC" id="7.6.2.2" evidence="3"/>
<feature type="domain" description="ABC transmembrane type-1" evidence="17">
    <location>
        <begin position="688"/>
        <end position="975"/>
    </location>
</feature>
<dbReference type="GeneID" id="115880585"/>
<accession>A0A6J2XSX7</accession>
<dbReference type="GO" id="GO:0016887">
    <property type="term" value="F:ATP hydrolysis activity"/>
    <property type="evidence" value="ECO:0007669"/>
    <property type="project" value="InterPro"/>
</dbReference>
<dbReference type="InParanoid" id="A0A6J2XSX7"/>
<feature type="region of interest" description="Disordered" evidence="14">
    <location>
        <begin position="646"/>
        <end position="665"/>
    </location>
</feature>
<dbReference type="OrthoDB" id="6500128at2759"/>
<dbReference type="FunFam" id="1.20.1560.10:FF:000018">
    <property type="entry name" value="ATP-binding cassette subfamily B member 11"/>
    <property type="match status" value="1"/>
</dbReference>
<dbReference type="GO" id="GO:0015421">
    <property type="term" value="F:ABC-type oligopeptide transporter activity"/>
    <property type="evidence" value="ECO:0007669"/>
    <property type="project" value="TreeGrafter"/>
</dbReference>
<gene>
    <name evidence="19" type="primary">LOC115880585</name>
</gene>
<dbReference type="PANTHER" id="PTHR43394:SF27">
    <property type="entry name" value="ATP-DEPENDENT TRANSLOCASE ABCB1-LIKE"/>
    <property type="match status" value="1"/>
</dbReference>
<protein>
    <recommendedName>
        <fullName evidence="3">ABC-type xenobiotic transporter</fullName>
        <ecNumber evidence="3">7.6.2.2</ecNumber>
    </recommendedName>
</protein>
<feature type="region of interest" description="Disordered" evidence="14">
    <location>
        <begin position="1"/>
        <end position="21"/>
    </location>
</feature>
<evidence type="ECO:0000256" key="9">
    <source>
        <dbReference type="ARBA" id="ARBA00022967"/>
    </source>
</evidence>
<keyword evidence="18" id="KW-1185">Reference proteome</keyword>
<dbReference type="CDD" id="cd18578">
    <property type="entry name" value="ABC_6TM_Pgp_ABCB1_D2_like"/>
    <property type="match status" value="1"/>
</dbReference>
<dbReference type="Gene3D" id="3.40.50.300">
    <property type="entry name" value="P-loop containing nucleotide triphosphate hydrolases"/>
    <property type="match status" value="2"/>
</dbReference>
<dbReference type="GO" id="GO:0005524">
    <property type="term" value="F:ATP binding"/>
    <property type="evidence" value="ECO:0007669"/>
    <property type="project" value="UniProtKB-KW"/>
</dbReference>
<feature type="transmembrane region" description="Helical" evidence="15">
    <location>
        <begin position="101"/>
        <end position="128"/>
    </location>
</feature>
<dbReference type="Pfam" id="PF00664">
    <property type="entry name" value="ABC_membrane"/>
    <property type="match status" value="2"/>
</dbReference>
<organism evidence="18 19">
    <name type="scientific">Sitophilus oryzae</name>
    <name type="common">Rice weevil</name>
    <name type="synonym">Curculio oryzae</name>
    <dbReference type="NCBI Taxonomy" id="7048"/>
    <lineage>
        <taxon>Eukaryota</taxon>
        <taxon>Metazoa</taxon>
        <taxon>Ecdysozoa</taxon>
        <taxon>Arthropoda</taxon>
        <taxon>Hexapoda</taxon>
        <taxon>Insecta</taxon>
        <taxon>Pterygota</taxon>
        <taxon>Neoptera</taxon>
        <taxon>Endopterygota</taxon>
        <taxon>Coleoptera</taxon>
        <taxon>Polyphaga</taxon>
        <taxon>Cucujiformia</taxon>
        <taxon>Curculionidae</taxon>
        <taxon>Dryophthorinae</taxon>
        <taxon>Sitophilus</taxon>
    </lineage>
</organism>
<evidence type="ECO:0000313" key="18">
    <source>
        <dbReference type="Proteomes" id="UP000504635"/>
    </source>
</evidence>
<feature type="domain" description="ABC transmembrane type-1" evidence="17">
    <location>
        <begin position="44"/>
        <end position="352"/>
    </location>
</feature>
<dbReference type="InterPro" id="IPR027417">
    <property type="entry name" value="P-loop_NTPase"/>
</dbReference>
<dbReference type="InterPro" id="IPR039421">
    <property type="entry name" value="Type_1_exporter"/>
</dbReference>
<evidence type="ECO:0000256" key="14">
    <source>
        <dbReference type="SAM" id="MobiDB-lite"/>
    </source>
</evidence>
<feature type="domain" description="ABC transporter" evidence="16">
    <location>
        <begin position="1009"/>
        <end position="1247"/>
    </location>
</feature>
<reference evidence="19" key="1">
    <citation type="submission" date="2025-08" db="UniProtKB">
        <authorList>
            <consortium name="RefSeq"/>
        </authorList>
    </citation>
    <scope>IDENTIFICATION</scope>
    <source>
        <tissue evidence="19">Gonads</tissue>
    </source>
</reference>
<dbReference type="GO" id="GO:0008559">
    <property type="term" value="F:ABC-type xenobiotic transporter activity"/>
    <property type="evidence" value="ECO:0007669"/>
    <property type="project" value="UniProtKB-EC"/>
</dbReference>
<dbReference type="KEGG" id="soy:115880585"/>
<dbReference type="PANTHER" id="PTHR43394">
    <property type="entry name" value="ATP-DEPENDENT PERMEASE MDL1, MITOCHONDRIAL"/>
    <property type="match status" value="1"/>
</dbReference>
<evidence type="ECO:0000256" key="1">
    <source>
        <dbReference type="ARBA" id="ARBA00004141"/>
    </source>
</evidence>
<dbReference type="InterPro" id="IPR017871">
    <property type="entry name" value="ABC_transporter-like_CS"/>
</dbReference>
<keyword evidence="4" id="KW-0813">Transport</keyword>
<evidence type="ECO:0000256" key="5">
    <source>
        <dbReference type="ARBA" id="ARBA00022692"/>
    </source>
</evidence>
<evidence type="ECO:0000313" key="19">
    <source>
        <dbReference type="RefSeq" id="XP_030753704.1"/>
    </source>
</evidence>
<dbReference type="CDD" id="cd03249">
    <property type="entry name" value="ABC_MTABC3_MDL1_MDL2"/>
    <property type="match status" value="2"/>
</dbReference>
<dbReference type="SUPFAM" id="SSF52540">
    <property type="entry name" value="P-loop containing nucleoside triphosphate hydrolases"/>
    <property type="match status" value="2"/>
</dbReference>
<evidence type="ECO:0000256" key="10">
    <source>
        <dbReference type="ARBA" id="ARBA00022989"/>
    </source>
</evidence>
<dbReference type="FunFam" id="3.40.50.300:FF:000479">
    <property type="entry name" value="Multidrug resistance protein 1A"/>
    <property type="match status" value="1"/>
</dbReference>
<evidence type="ECO:0000256" key="3">
    <source>
        <dbReference type="ARBA" id="ARBA00012191"/>
    </source>
</evidence>
<dbReference type="SUPFAM" id="SSF90123">
    <property type="entry name" value="ABC transporter transmembrane region"/>
    <property type="match status" value="2"/>
</dbReference>
<keyword evidence="10 15" id="KW-1133">Transmembrane helix</keyword>
<dbReference type="AlphaFoldDB" id="A0A6J2XSX7"/>
<feature type="transmembrane region" description="Helical" evidence="15">
    <location>
        <begin position="808"/>
        <end position="826"/>
    </location>
</feature>
<dbReference type="InterPro" id="IPR036640">
    <property type="entry name" value="ABC1_TM_sf"/>
</dbReference>
<evidence type="ECO:0000256" key="12">
    <source>
        <dbReference type="ARBA" id="ARBA00023180"/>
    </source>
</evidence>
<dbReference type="PROSITE" id="PS50929">
    <property type="entry name" value="ABC_TM1F"/>
    <property type="match status" value="2"/>
</dbReference>
<dbReference type="InterPro" id="IPR003439">
    <property type="entry name" value="ABC_transporter-like_ATP-bd"/>
</dbReference>
<dbReference type="PROSITE" id="PS00211">
    <property type="entry name" value="ABC_TRANSPORTER_1"/>
    <property type="match status" value="2"/>
</dbReference>
<comment type="similarity">
    <text evidence="2">Belongs to the ABC transporter superfamily. ABCB family. Multidrug resistance exporter (TC 3.A.1.201) subfamily.</text>
</comment>
<evidence type="ECO:0000256" key="7">
    <source>
        <dbReference type="ARBA" id="ARBA00022741"/>
    </source>
</evidence>
<feature type="transmembrane region" description="Helical" evidence="15">
    <location>
        <begin position="914"/>
        <end position="936"/>
    </location>
</feature>
<keyword evidence="7" id="KW-0547">Nucleotide-binding</keyword>
<dbReference type="Proteomes" id="UP000504635">
    <property type="component" value="Unplaced"/>
</dbReference>
<feature type="transmembrane region" description="Helical" evidence="15">
    <location>
        <begin position="684"/>
        <end position="707"/>
    </location>
</feature>
<sequence>MGVHFDENSDNNTEEEKPEEKKDNVVPYFQLYRYSTLFDKFLLVVGFIGSAICGVLQPFLMILFGDVSGVIVDYSSLISGNLTEDEKDIATQKMLEGTKDFAIMSTIAAAVVIVSSYVAVVCFSHSAIRQTFKMRKHFFEKVLYQDVSWYDVNQTGDFASIITDNIPKIEDGIGEKVGMLIFFQSTFVTGVVWALIKGWQLALVCLASFPLQTLVMGAIAWFSAKYCKQEMAAYSGAGSVAEEVLSSIRTVVAFDGQDRETKRYEVYVKEAESNNVKRCLFNALNQGFIWFLAYSCYALAFWYGVGLVIAERSLPENEQVYTPGNMMGVFFCTLIATWNFGSAGPYLEVFGMARGAAYKVFNILDSQPSMHRQNNLGKRPVFVSDIVFKNIRFKYPARPDVQVLSNINLEISFGETVALVGHSGSGKSTLVQLLQRFYDPTSGYITIDGVDLKDVNLNYLRQNVGVVSQEPSLFATSIAENIRYGKLNATLDEIVAAAKKANAHKFICKLPHGYQTVIGERGAQLSGGQKQRIAIARALIKEPNLLILDEATSALDTASELEVQAALDAISGECTKIIVAHRLSTIRNADRIIVFDKGQIVEEGSHTKLMEAKGVYHNMINSQGYTELNSGDDIKSNIEKSETRFSISTDEKVDMPPEETEKSKEEANTSGVLLKIIKTNTPEWLSMVVGCLASLVNGASLPMYGLIFGDILGVLSIQDIFSLRYQANLYCLDFLYLGLVSGVGMFLQIFAFGYAGEKLTYRLRTKMFSSMLRQEIGWFDKKENGVGALCAQLSGDAASVQGAGGSRIGLILNSVSTFILSTVFGLYLEWRLALIAGVFFPILFFCIYYERIALQQEAIYTQKLLEKSAKIAVEAIDNMKTVKSLGCENIFCEYYVKELIHCKKIGFRRSHVRAFILGCARSLQFVAYAAGMVYGAKILSLGEVDSGTVFKVLEVVVTSSWSIGNALSFSSNMQKGLVAASRIFALFERIPSIRNSSSSIKRHWENPNVEYSQVYFSYPTRPNVQILNGFDLSIAHGKTVALVGSSGCGKSTLIQLLIRFYDPDHGDVSVEGEDVRFLDLKCLRSQLGIVSQEPNLFDLTIAENISYGVNDRPTSMKEIEAAAKAANIHNFICSLPLGYETRLGNKGKQLSGGQKQRVAIARALMRDPKILLLDEATSALDHESEKVVQEALDNARQGRTCITIAHRLTTIQDADLICFVKGGQVAELGTHNHLLNIKGHYYEFYKLQSGQS</sequence>
<dbReference type="CDD" id="cd18577">
    <property type="entry name" value="ABC_6TM_Pgp_ABCB1_D1_like"/>
    <property type="match status" value="1"/>
</dbReference>